<sequence length="215" mass="25248">MNTIDITIEESGNFEFFDVGCTTDHGFYILLMLGIIESWKECANCQDCWINSTNHNQILVEAKKIAKKFGLEENFIKFQNVYSEIYMLEIREKIYQIRSNRYYNDLSIGIRCILAALSPKLSYHIISGVIIFPNTMKEHFLNVLSAGLNVVFNIRDFMGEEKYIESCRMVCPIITMIKKDKQYYLRYFNQFHSHFDKKLILQGLTDFLITDLNPN</sequence>
<comment type="caution">
    <text evidence="1">The sequence shown here is derived from an EMBL/GenBank/DDBJ whole genome shotgun (WGS) entry which is preliminary data.</text>
</comment>
<organism evidence="1 2">
    <name type="scientific">Stentor coeruleus</name>
    <dbReference type="NCBI Taxonomy" id="5963"/>
    <lineage>
        <taxon>Eukaryota</taxon>
        <taxon>Sar</taxon>
        <taxon>Alveolata</taxon>
        <taxon>Ciliophora</taxon>
        <taxon>Postciliodesmatophora</taxon>
        <taxon>Heterotrichea</taxon>
        <taxon>Heterotrichida</taxon>
        <taxon>Stentoridae</taxon>
        <taxon>Stentor</taxon>
    </lineage>
</organism>
<accession>A0A1R2BEF5</accession>
<dbReference type="EMBL" id="MPUH01000715">
    <property type="protein sequence ID" value="OMJ75025.1"/>
    <property type="molecule type" value="Genomic_DNA"/>
</dbReference>
<reference evidence="1 2" key="1">
    <citation type="submission" date="2016-11" db="EMBL/GenBank/DDBJ databases">
        <title>The macronuclear genome of Stentor coeruleus: a giant cell with tiny introns.</title>
        <authorList>
            <person name="Slabodnick M."/>
            <person name="Ruby J.G."/>
            <person name="Reiff S.B."/>
            <person name="Swart E.C."/>
            <person name="Gosai S."/>
            <person name="Prabakaran S."/>
            <person name="Witkowska E."/>
            <person name="Larue G.E."/>
            <person name="Fisher S."/>
            <person name="Freeman R.M."/>
            <person name="Gunawardena J."/>
            <person name="Chu W."/>
            <person name="Stover N.A."/>
            <person name="Gregory B.D."/>
            <person name="Nowacki M."/>
            <person name="Derisi J."/>
            <person name="Roy S.W."/>
            <person name="Marshall W.F."/>
            <person name="Sood P."/>
        </authorList>
    </citation>
    <scope>NUCLEOTIDE SEQUENCE [LARGE SCALE GENOMIC DNA]</scope>
    <source>
        <strain evidence="1">WM001</strain>
    </source>
</reference>
<evidence type="ECO:0000313" key="1">
    <source>
        <dbReference type="EMBL" id="OMJ75025.1"/>
    </source>
</evidence>
<name>A0A1R2BEF5_9CILI</name>
<gene>
    <name evidence="1" type="ORF">SteCoe_25943</name>
</gene>
<evidence type="ECO:0000313" key="2">
    <source>
        <dbReference type="Proteomes" id="UP000187209"/>
    </source>
</evidence>
<proteinExistence type="predicted"/>
<dbReference type="Proteomes" id="UP000187209">
    <property type="component" value="Unassembled WGS sequence"/>
</dbReference>
<dbReference type="AlphaFoldDB" id="A0A1R2BEF5"/>
<keyword evidence="2" id="KW-1185">Reference proteome</keyword>
<protein>
    <submittedName>
        <fullName evidence="1">Uncharacterized protein</fullName>
    </submittedName>
</protein>